<name>A0ABX7N5E8_9BACT</name>
<gene>
    <name evidence="2" type="ORF">JY572_36920</name>
</gene>
<sequence>MTRQKQRLPKDFFRFETQPEEGAKVAEVVDSVIPGGRGFIQQLFRAKRDVLQGVSHLLQAQIRELEHIDLAIQGEPRPGPGRTSAPSGAESPLSPRMMTIKQMMQEATTRLRASAGGLPTEPPAAETPHAPGHPMPGATGSPPRSTEGGPGSVSGPSAPEKINLT</sequence>
<protein>
    <submittedName>
        <fullName evidence="2">Uncharacterized protein</fullName>
    </submittedName>
</protein>
<organism evidence="2 3">
    <name type="scientific">Myxococcus landrumensis</name>
    <dbReference type="NCBI Taxonomy" id="2813577"/>
    <lineage>
        <taxon>Bacteria</taxon>
        <taxon>Pseudomonadati</taxon>
        <taxon>Myxococcota</taxon>
        <taxon>Myxococcia</taxon>
        <taxon>Myxococcales</taxon>
        <taxon>Cystobacterineae</taxon>
        <taxon>Myxococcaceae</taxon>
        <taxon>Myxococcus</taxon>
    </lineage>
</organism>
<feature type="compositionally biased region" description="Low complexity" evidence="1">
    <location>
        <begin position="123"/>
        <end position="132"/>
    </location>
</feature>
<evidence type="ECO:0000313" key="3">
    <source>
        <dbReference type="Proteomes" id="UP000663090"/>
    </source>
</evidence>
<dbReference type="RefSeq" id="WP_206715651.1">
    <property type="nucleotide sequence ID" value="NZ_CP071091.1"/>
</dbReference>
<reference evidence="2 3" key="1">
    <citation type="submission" date="2021-02" db="EMBL/GenBank/DDBJ databases">
        <title>De Novo genome assembly of isolated myxobacteria.</title>
        <authorList>
            <person name="Stevens D.C."/>
        </authorList>
    </citation>
    <scope>NUCLEOTIDE SEQUENCE [LARGE SCALE GENOMIC DNA]</scope>
    <source>
        <strain evidence="2 3">SCHIC003</strain>
    </source>
</reference>
<evidence type="ECO:0000313" key="2">
    <source>
        <dbReference type="EMBL" id="QSQ13848.1"/>
    </source>
</evidence>
<dbReference type="Proteomes" id="UP000663090">
    <property type="component" value="Chromosome"/>
</dbReference>
<keyword evidence="3" id="KW-1185">Reference proteome</keyword>
<proteinExistence type="predicted"/>
<evidence type="ECO:0000256" key="1">
    <source>
        <dbReference type="SAM" id="MobiDB-lite"/>
    </source>
</evidence>
<feature type="region of interest" description="Disordered" evidence="1">
    <location>
        <begin position="71"/>
        <end position="165"/>
    </location>
</feature>
<dbReference type="EMBL" id="CP071091">
    <property type="protein sequence ID" value="QSQ13848.1"/>
    <property type="molecule type" value="Genomic_DNA"/>
</dbReference>
<accession>A0ABX7N5E8</accession>